<comment type="caution">
    <text evidence="2">The sequence shown here is derived from an EMBL/GenBank/DDBJ whole genome shotgun (WGS) entry which is preliminary data.</text>
</comment>
<sequence length="116" mass="12711">MDQLVTSTLAILLTIIVSTEALNCYLCGHIENDLPKPNDWRRHSSCAAGNQPNSKFSTNCNDLDYFEMGSGIFIGTQKDEPKGGPPTVNLTSIMENSPVTSLALHLISRVYLELRG</sequence>
<gene>
    <name evidence="2" type="ORF">Ocin01_16920</name>
</gene>
<organism evidence="2 3">
    <name type="scientific">Orchesella cincta</name>
    <name type="common">Springtail</name>
    <name type="synonym">Podura cincta</name>
    <dbReference type="NCBI Taxonomy" id="48709"/>
    <lineage>
        <taxon>Eukaryota</taxon>
        <taxon>Metazoa</taxon>
        <taxon>Ecdysozoa</taxon>
        <taxon>Arthropoda</taxon>
        <taxon>Hexapoda</taxon>
        <taxon>Collembola</taxon>
        <taxon>Entomobryomorpha</taxon>
        <taxon>Entomobryoidea</taxon>
        <taxon>Orchesellidae</taxon>
        <taxon>Orchesellinae</taxon>
        <taxon>Orchesella</taxon>
    </lineage>
</organism>
<dbReference type="AlphaFoldDB" id="A0A1D2MA48"/>
<keyword evidence="1" id="KW-0732">Signal</keyword>
<keyword evidence="3" id="KW-1185">Reference proteome</keyword>
<evidence type="ECO:0000256" key="1">
    <source>
        <dbReference type="SAM" id="SignalP"/>
    </source>
</evidence>
<dbReference type="Proteomes" id="UP000094527">
    <property type="component" value="Unassembled WGS sequence"/>
</dbReference>
<reference evidence="2 3" key="1">
    <citation type="journal article" date="2016" name="Genome Biol. Evol.">
        <title>Gene Family Evolution Reflects Adaptation to Soil Environmental Stressors in the Genome of the Collembolan Orchesella cincta.</title>
        <authorList>
            <person name="Faddeeva-Vakhrusheva A."/>
            <person name="Derks M.F."/>
            <person name="Anvar S.Y."/>
            <person name="Agamennone V."/>
            <person name="Suring W."/>
            <person name="Smit S."/>
            <person name="van Straalen N.M."/>
            <person name="Roelofs D."/>
        </authorList>
    </citation>
    <scope>NUCLEOTIDE SEQUENCE [LARGE SCALE GENOMIC DNA]</scope>
    <source>
        <tissue evidence="2">Mixed pool</tissue>
    </source>
</reference>
<evidence type="ECO:0000313" key="2">
    <source>
        <dbReference type="EMBL" id="ODM89764.1"/>
    </source>
</evidence>
<protein>
    <recommendedName>
        <fullName evidence="4">Protein quiver</fullName>
    </recommendedName>
</protein>
<evidence type="ECO:0000313" key="3">
    <source>
        <dbReference type="Proteomes" id="UP000094527"/>
    </source>
</evidence>
<proteinExistence type="predicted"/>
<accession>A0A1D2MA48</accession>
<evidence type="ECO:0008006" key="4">
    <source>
        <dbReference type="Google" id="ProtNLM"/>
    </source>
</evidence>
<dbReference type="EMBL" id="LJIJ01002390">
    <property type="protein sequence ID" value="ODM89764.1"/>
    <property type="molecule type" value="Genomic_DNA"/>
</dbReference>
<feature type="signal peptide" evidence="1">
    <location>
        <begin position="1"/>
        <end position="21"/>
    </location>
</feature>
<feature type="chain" id="PRO_5008903690" description="Protein quiver" evidence="1">
    <location>
        <begin position="22"/>
        <end position="116"/>
    </location>
</feature>
<name>A0A1D2MA48_ORCCI</name>